<dbReference type="Proteomes" id="UP000008815">
    <property type="component" value="Chromosome 1"/>
</dbReference>
<comment type="subcellular location">
    <subcellularLocation>
        <location evidence="1">Membrane</location>
        <topology evidence="1">Multi-pass membrane protein</topology>
    </subcellularLocation>
</comment>
<feature type="transmembrane region" description="Helical" evidence="5">
    <location>
        <begin position="53"/>
        <end position="71"/>
    </location>
</feature>
<feature type="domain" description="O-antigen ligase-related" evidence="6">
    <location>
        <begin position="208"/>
        <end position="360"/>
    </location>
</feature>
<feature type="transmembrane region" description="Helical" evidence="5">
    <location>
        <begin position="245"/>
        <end position="261"/>
    </location>
</feature>
<dbReference type="EMBL" id="AP009385">
    <property type="protein sequence ID" value="BAG44190.1"/>
    <property type="molecule type" value="Genomic_DNA"/>
</dbReference>
<feature type="transmembrane region" description="Helical" evidence="5">
    <location>
        <begin position="83"/>
        <end position="101"/>
    </location>
</feature>
<keyword evidence="3 5" id="KW-1133">Transmembrane helix</keyword>
<dbReference type="eggNOG" id="COG3307">
    <property type="taxonomic scope" value="Bacteria"/>
</dbReference>
<evidence type="ECO:0000256" key="3">
    <source>
        <dbReference type="ARBA" id="ARBA00022989"/>
    </source>
</evidence>
<feature type="transmembrane region" description="Helical" evidence="5">
    <location>
        <begin position="388"/>
        <end position="406"/>
    </location>
</feature>
<dbReference type="Pfam" id="PF04932">
    <property type="entry name" value="Wzy_C"/>
    <property type="match status" value="1"/>
</dbReference>
<dbReference type="AlphaFoldDB" id="A0A0H3KGC5"/>
<keyword evidence="4 5" id="KW-0472">Membrane</keyword>
<evidence type="ECO:0000256" key="4">
    <source>
        <dbReference type="ARBA" id="ARBA00023136"/>
    </source>
</evidence>
<evidence type="ECO:0000313" key="8">
    <source>
        <dbReference type="Proteomes" id="UP000008815"/>
    </source>
</evidence>
<dbReference type="PANTHER" id="PTHR37422">
    <property type="entry name" value="TEICHURONIC ACID BIOSYNTHESIS PROTEIN TUAE"/>
    <property type="match status" value="1"/>
</dbReference>
<keyword evidence="2 5" id="KW-0812">Transmembrane</keyword>
<evidence type="ECO:0000256" key="2">
    <source>
        <dbReference type="ARBA" id="ARBA00022692"/>
    </source>
</evidence>
<evidence type="ECO:0000259" key="6">
    <source>
        <dbReference type="Pfam" id="PF04932"/>
    </source>
</evidence>
<feature type="transmembrane region" description="Helical" evidence="5">
    <location>
        <begin position="200"/>
        <end position="217"/>
    </location>
</feature>
<dbReference type="InterPro" id="IPR051533">
    <property type="entry name" value="WaaL-like"/>
</dbReference>
<feature type="transmembrane region" description="Helical" evidence="5">
    <location>
        <begin position="28"/>
        <end position="47"/>
    </location>
</feature>
<feature type="transmembrane region" description="Helical" evidence="5">
    <location>
        <begin position="165"/>
        <end position="188"/>
    </location>
</feature>
<feature type="transmembrane region" description="Helical" evidence="5">
    <location>
        <begin position="223"/>
        <end position="238"/>
    </location>
</feature>
<evidence type="ECO:0000256" key="5">
    <source>
        <dbReference type="SAM" id="Phobius"/>
    </source>
</evidence>
<sequence length="446" mass="49056">MSMLFDRLRLGNRCRSGSLYGLASGRRWDDLVAVLAAGLGVAGYLSWRGATNAALFVLLLLALLNSPAWWANARDQWRRFVPLWIALAAPIVALAIGQLFRQEWIPKAFDAPLRMLLAIPVLLYFHQRRIDFARIVGYAAPLCLFAMLAEVWLDPAASGQWGGRYATYFVDTDTFGVYGLVLTGFCLFSLRIAPNGGSKISAAWQLFGALVGIVLIIGSGTRTAWYAVPVVFALWLWLNRRSARLRWLLVCIAVLAAVLVLDREIAARLLSGYHEIHQWLVGTRRDTSAGLRLTMWHMSWELFKHRPWGGYGDTGYLAFLDQPWIASIAPISQAMAIEHGPHNELLANLLRSGVGGGVAVLCQFLIPLMFFARRCYAADDAVKEASRLGLIYIVCVIVMSVGFEMFTLKYTASFYGLVIACLGAQVLAGEGTAGQAAPTTNKAAHG</sequence>
<dbReference type="KEGG" id="bmu:Bmul_0969"/>
<dbReference type="RefSeq" id="WP_012212976.1">
    <property type="nucleotide sequence ID" value="NC_010084.1"/>
</dbReference>
<feature type="transmembrane region" description="Helical" evidence="5">
    <location>
        <begin position="412"/>
        <end position="429"/>
    </location>
</feature>
<feature type="transmembrane region" description="Helical" evidence="5">
    <location>
        <begin position="132"/>
        <end position="153"/>
    </location>
</feature>
<gene>
    <name evidence="7" type="ordered locus">BMULJ_02295</name>
</gene>
<dbReference type="PANTHER" id="PTHR37422:SF13">
    <property type="entry name" value="LIPOPOLYSACCHARIDE BIOSYNTHESIS PROTEIN PA4999-RELATED"/>
    <property type="match status" value="1"/>
</dbReference>
<keyword evidence="8" id="KW-1185">Reference proteome</keyword>
<dbReference type="GO" id="GO:0016020">
    <property type="term" value="C:membrane"/>
    <property type="evidence" value="ECO:0007669"/>
    <property type="project" value="UniProtKB-SubCell"/>
</dbReference>
<dbReference type="InterPro" id="IPR007016">
    <property type="entry name" value="O-antigen_ligase-rel_domated"/>
</dbReference>
<proteinExistence type="predicted"/>
<dbReference type="STRING" id="395019.BMULJ_02295"/>
<reference evidence="7 8" key="1">
    <citation type="submission" date="2007-04" db="EMBL/GenBank/DDBJ databases">
        <title>Complete genome sequence of Burkholderia multivorans ATCC 17616.</title>
        <authorList>
            <person name="Ohtsubo Y."/>
            <person name="Yamashita A."/>
            <person name="Kurokawa K."/>
            <person name="Takami H."/>
            <person name="Yuhara S."/>
            <person name="Nishiyama E."/>
            <person name="Endo R."/>
            <person name="Miyazaki R."/>
            <person name="Ono A."/>
            <person name="Yano K."/>
            <person name="Ito M."/>
            <person name="Sota M."/>
            <person name="Yuji N."/>
            <person name="Hattori M."/>
            <person name="Tsuda M."/>
        </authorList>
    </citation>
    <scope>NUCLEOTIDE SEQUENCE [LARGE SCALE GENOMIC DNA]</scope>
    <source>
        <strain evidence="8">ATCC 17616 / 249</strain>
    </source>
</reference>
<accession>A0A0H3KGC5</accession>
<feature type="transmembrane region" description="Helical" evidence="5">
    <location>
        <begin position="354"/>
        <end position="376"/>
    </location>
</feature>
<organism evidence="7 8">
    <name type="scientific">Burkholderia multivorans (strain ATCC 17616 / 249)</name>
    <dbReference type="NCBI Taxonomy" id="395019"/>
    <lineage>
        <taxon>Bacteria</taxon>
        <taxon>Pseudomonadati</taxon>
        <taxon>Pseudomonadota</taxon>
        <taxon>Betaproteobacteria</taxon>
        <taxon>Burkholderiales</taxon>
        <taxon>Burkholderiaceae</taxon>
        <taxon>Burkholderia</taxon>
        <taxon>Burkholderia cepacia complex</taxon>
    </lineage>
</organism>
<dbReference type="HOGENOM" id="CLU_049451_0_0_4"/>
<evidence type="ECO:0000256" key="1">
    <source>
        <dbReference type="ARBA" id="ARBA00004141"/>
    </source>
</evidence>
<evidence type="ECO:0000313" key="7">
    <source>
        <dbReference type="EMBL" id="BAG44190.1"/>
    </source>
</evidence>
<dbReference type="KEGG" id="bmj:BMULJ_02295"/>
<name>A0A0H3KGC5_BURM1</name>
<protein>
    <submittedName>
        <fullName evidence="7">O-antigen polymerase</fullName>
    </submittedName>
</protein>
<feature type="transmembrane region" description="Helical" evidence="5">
    <location>
        <begin position="107"/>
        <end position="125"/>
    </location>
</feature>